<comment type="caution">
    <text evidence="2">The sequence shown here is derived from an EMBL/GenBank/DDBJ whole genome shotgun (WGS) entry which is preliminary data.</text>
</comment>
<evidence type="ECO:0000313" key="2">
    <source>
        <dbReference type="EMBL" id="OIQ87330.1"/>
    </source>
</evidence>
<dbReference type="SUPFAM" id="SSF51206">
    <property type="entry name" value="cAMP-binding domain-like"/>
    <property type="match status" value="1"/>
</dbReference>
<dbReference type="PROSITE" id="PS50042">
    <property type="entry name" value="CNMP_BINDING_3"/>
    <property type="match status" value="1"/>
</dbReference>
<dbReference type="AlphaFoldDB" id="A0A1J5QVJ9"/>
<gene>
    <name evidence="2" type="primary">fnr_10</name>
    <name evidence="2" type="ORF">GALL_308200</name>
</gene>
<dbReference type="InterPro" id="IPR018490">
    <property type="entry name" value="cNMP-bd_dom_sf"/>
</dbReference>
<feature type="domain" description="Cyclic nucleotide-binding" evidence="1">
    <location>
        <begin position="15"/>
        <end position="110"/>
    </location>
</feature>
<evidence type="ECO:0000259" key="1">
    <source>
        <dbReference type="PROSITE" id="PS50042"/>
    </source>
</evidence>
<proteinExistence type="predicted"/>
<dbReference type="SMART" id="SM00100">
    <property type="entry name" value="cNMP"/>
    <property type="match status" value="1"/>
</dbReference>
<dbReference type="PANTHER" id="PTHR24567">
    <property type="entry name" value="CRP FAMILY TRANSCRIPTIONAL REGULATORY PROTEIN"/>
    <property type="match status" value="1"/>
</dbReference>
<dbReference type="InterPro" id="IPR014710">
    <property type="entry name" value="RmlC-like_jellyroll"/>
</dbReference>
<organism evidence="2">
    <name type="scientific">mine drainage metagenome</name>
    <dbReference type="NCBI Taxonomy" id="410659"/>
    <lineage>
        <taxon>unclassified sequences</taxon>
        <taxon>metagenomes</taxon>
        <taxon>ecological metagenomes</taxon>
    </lineage>
</organism>
<dbReference type="Pfam" id="PF00027">
    <property type="entry name" value="cNMP_binding"/>
    <property type="match status" value="1"/>
</dbReference>
<protein>
    <submittedName>
        <fullName evidence="2">Anaerobic regulatory protein</fullName>
    </submittedName>
</protein>
<dbReference type="InterPro" id="IPR050397">
    <property type="entry name" value="Env_Response_Regulators"/>
</dbReference>
<dbReference type="EMBL" id="MLJW01000428">
    <property type="protein sequence ID" value="OIQ87330.1"/>
    <property type="molecule type" value="Genomic_DNA"/>
</dbReference>
<dbReference type="PANTHER" id="PTHR24567:SF74">
    <property type="entry name" value="HTH-TYPE TRANSCRIPTIONAL REGULATOR ARCR"/>
    <property type="match status" value="1"/>
</dbReference>
<reference evidence="2" key="1">
    <citation type="submission" date="2016-10" db="EMBL/GenBank/DDBJ databases">
        <title>Sequence of Gallionella enrichment culture.</title>
        <authorList>
            <person name="Poehlein A."/>
            <person name="Muehling M."/>
            <person name="Daniel R."/>
        </authorList>
    </citation>
    <scope>NUCLEOTIDE SEQUENCE</scope>
</reference>
<dbReference type="GO" id="GO:0003700">
    <property type="term" value="F:DNA-binding transcription factor activity"/>
    <property type="evidence" value="ECO:0007669"/>
    <property type="project" value="TreeGrafter"/>
</dbReference>
<name>A0A1J5QVJ9_9ZZZZ</name>
<dbReference type="GO" id="GO:0005829">
    <property type="term" value="C:cytosol"/>
    <property type="evidence" value="ECO:0007669"/>
    <property type="project" value="TreeGrafter"/>
</dbReference>
<accession>A0A1J5QVJ9</accession>
<dbReference type="CDD" id="cd00038">
    <property type="entry name" value="CAP_ED"/>
    <property type="match status" value="1"/>
</dbReference>
<sequence>MSSSDPIGELQGRGVLAALDEAQLRRLLAHAQELQVGAGTTLFRQGDAADRFYVLREGAVQVGVPAINGPELEVQSLGPGDVIGWSWLIEPYRWAFAARVTRDARLLAFDGPKIIAECERDPALGYALFKVFAGLMSTRLQAARTRMMESWAPPGWA</sequence>
<dbReference type="InterPro" id="IPR000595">
    <property type="entry name" value="cNMP-bd_dom"/>
</dbReference>
<dbReference type="Gene3D" id="2.60.120.10">
    <property type="entry name" value="Jelly Rolls"/>
    <property type="match status" value="1"/>
</dbReference>